<dbReference type="AlphaFoldDB" id="A0A8T4C6B3"/>
<dbReference type="PRINTS" id="PR00326">
    <property type="entry name" value="GTP1OBG"/>
</dbReference>
<name>A0A8T4C6B3_9ARCH</name>
<dbReference type="InterPro" id="IPR023179">
    <property type="entry name" value="GTP-bd_ortho_bundle_sf"/>
</dbReference>
<sequence length="253" mass="28798">MSSLFRHAFEAVKDANLVLEIVDARFASFMRNAEMEQFLHRKKIPFIIVLNKMDLLHGKNPASDEFKREQIDSIPICCVPKKNINRLRSLIFSRLEKGGKIAVIGYPNAGKSSVINALSGRHAAPTSRQAGFTRGKSFVKLREDVYLIDTPGVIPIAEHDSFKLMLFNAKSVNQLKDIEQLAMELLEWLPTHDYWKDWLLRTYGLVVSGDGDEQLEILSRAWNKMRRGGVPDTHATAIKLIQDWQQGISPRQE</sequence>
<keyword evidence="2" id="KW-0342">GTP-binding</keyword>
<evidence type="ECO:0000256" key="2">
    <source>
        <dbReference type="ARBA" id="ARBA00023134"/>
    </source>
</evidence>
<dbReference type="EMBL" id="VGJJ01000007">
    <property type="protein sequence ID" value="MBM3282029.1"/>
    <property type="molecule type" value="Genomic_DNA"/>
</dbReference>
<dbReference type="InterPro" id="IPR050755">
    <property type="entry name" value="TRAFAC_YlqF/YawG_RiboMat"/>
</dbReference>
<dbReference type="PANTHER" id="PTHR11089:SF30">
    <property type="entry name" value="GUANINE NUCLEOTIDE-BINDING PROTEIN-LIKE 3 HOMOLOG"/>
    <property type="match status" value="1"/>
</dbReference>
<evidence type="ECO:0000256" key="1">
    <source>
        <dbReference type="ARBA" id="ARBA00022741"/>
    </source>
</evidence>
<evidence type="ECO:0000313" key="4">
    <source>
        <dbReference type="EMBL" id="MBM3282029.1"/>
    </source>
</evidence>
<dbReference type="Pfam" id="PF01926">
    <property type="entry name" value="MMR_HSR1"/>
    <property type="match status" value="1"/>
</dbReference>
<dbReference type="Proteomes" id="UP000774699">
    <property type="component" value="Unassembled WGS sequence"/>
</dbReference>
<evidence type="ECO:0000259" key="3">
    <source>
        <dbReference type="Pfam" id="PF01926"/>
    </source>
</evidence>
<dbReference type="InterPro" id="IPR006073">
    <property type="entry name" value="GTP-bd"/>
</dbReference>
<dbReference type="Gene3D" id="1.10.1580.10">
    <property type="match status" value="1"/>
</dbReference>
<proteinExistence type="predicted"/>
<gene>
    <name evidence="4" type="primary">rsgA</name>
    <name evidence="4" type="ORF">FJY86_01655</name>
</gene>
<dbReference type="GO" id="GO:0005525">
    <property type="term" value="F:GTP binding"/>
    <property type="evidence" value="ECO:0007669"/>
    <property type="project" value="UniProtKB-KW"/>
</dbReference>
<dbReference type="PANTHER" id="PTHR11089">
    <property type="entry name" value="GTP-BINDING PROTEIN-RELATED"/>
    <property type="match status" value="1"/>
</dbReference>
<dbReference type="InterPro" id="IPR027417">
    <property type="entry name" value="P-loop_NTPase"/>
</dbReference>
<reference evidence="4" key="1">
    <citation type="submission" date="2019-03" db="EMBL/GenBank/DDBJ databases">
        <title>Lake Tanganyika Metagenome-Assembled Genomes (MAGs).</title>
        <authorList>
            <person name="Tran P."/>
        </authorList>
    </citation>
    <scope>NUCLEOTIDE SEQUENCE</scope>
    <source>
        <strain evidence="4">M_DeepCast_50m_m2_156</strain>
    </source>
</reference>
<dbReference type="SUPFAM" id="SSF52540">
    <property type="entry name" value="P-loop containing nucleoside triphosphate hydrolases"/>
    <property type="match status" value="1"/>
</dbReference>
<keyword evidence="1" id="KW-0547">Nucleotide-binding</keyword>
<feature type="domain" description="G" evidence="3">
    <location>
        <begin position="100"/>
        <end position="161"/>
    </location>
</feature>
<evidence type="ECO:0000313" key="5">
    <source>
        <dbReference type="Proteomes" id="UP000774699"/>
    </source>
</evidence>
<dbReference type="Gene3D" id="3.40.50.300">
    <property type="entry name" value="P-loop containing nucleotide triphosphate hydrolases"/>
    <property type="match status" value="1"/>
</dbReference>
<protein>
    <submittedName>
        <fullName evidence="4">GTPase RsgA</fullName>
    </submittedName>
</protein>
<organism evidence="4 5">
    <name type="scientific">Candidatus Iainarchaeum sp</name>
    <dbReference type="NCBI Taxonomy" id="3101447"/>
    <lineage>
        <taxon>Archaea</taxon>
        <taxon>Candidatus Iainarchaeota</taxon>
        <taxon>Candidatus Iainarchaeia</taxon>
        <taxon>Candidatus Iainarchaeales</taxon>
        <taxon>Candidatus Iainarchaeaceae</taxon>
        <taxon>Candidatus Iainarchaeum</taxon>
    </lineage>
</organism>
<accession>A0A8T4C6B3</accession>
<comment type="caution">
    <text evidence="4">The sequence shown here is derived from an EMBL/GenBank/DDBJ whole genome shotgun (WGS) entry which is preliminary data.</text>
</comment>